<gene>
    <name evidence="2" type="ORF">JOH49_003184</name>
</gene>
<comment type="caution">
    <text evidence="2">The sequence shown here is derived from an EMBL/GenBank/DDBJ whole genome shotgun (WGS) entry which is preliminary data.</text>
</comment>
<evidence type="ECO:0000313" key="2">
    <source>
        <dbReference type="EMBL" id="MBP1293431.1"/>
    </source>
</evidence>
<organism evidence="2 3">
    <name type="scientific">Bradyrhizobium elkanii</name>
    <dbReference type="NCBI Taxonomy" id="29448"/>
    <lineage>
        <taxon>Bacteria</taxon>
        <taxon>Pseudomonadati</taxon>
        <taxon>Pseudomonadota</taxon>
        <taxon>Alphaproteobacteria</taxon>
        <taxon>Hyphomicrobiales</taxon>
        <taxon>Nitrobacteraceae</taxon>
        <taxon>Bradyrhizobium</taxon>
    </lineage>
</organism>
<feature type="compositionally biased region" description="Basic and acidic residues" evidence="1">
    <location>
        <begin position="182"/>
        <end position="202"/>
    </location>
</feature>
<sequence length="262" mass="28669">MIKAKRRLRLEAAFLFARTDSCEVRFAARHVASRKALLRPSAGIVVPHVIALEILPMRPAIRYLLIHVAIAASVLARPAVSLAEPKLEMHRAGVAADDGSGWHLAVSSKGSFSVLLPIPFNDFTTRDAQTGEVTHVVGGKSSEGIKFVAVELPPGSKPSPDLASIPKTLAAKSGEQGFRCPPQDKRRCRDSEPAGERRRQDHAHALHRCERHALHIDDRVSQCLSGPGRCKQRQVLRVIQTEDEVLSGGPSALAVHWCRPRR</sequence>
<evidence type="ECO:0000256" key="1">
    <source>
        <dbReference type="SAM" id="MobiDB-lite"/>
    </source>
</evidence>
<feature type="region of interest" description="Disordered" evidence="1">
    <location>
        <begin position="173"/>
        <end position="202"/>
    </location>
</feature>
<dbReference type="Proteomes" id="UP000673383">
    <property type="component" value="Unassembled WGS sequence"/>
</dbReference>
<dbReference type="RefSeq" id="WP_244980932.1">
    <property type="nucleotide sequence ID" value="NZ_JAFICZ010000001.1"/>
</dbReference>
<protein>
    <submittedName>
        <fullName evidence="2">Uncharacterized protein</fullName>
    </submittedName>
</protein>
<dbReference type="AlphaFoldDB" id="A0A8I1Y4U9"/>
<dbReference type="EMBL" id="JAFICZ010000001">
    <property type="protein sequence ID" value="MBP1293431.1"/>
    <property type="molecule type" value="Genomic_DNA"/>
</dbReference>
<accession>A0A8I1Y4U9</accession>
<reference evidence="2" key="1">
    <citation type="submission" date="2021-02" db="EMBL/GenBank/DDBJ databases">
        <title>Genomic Encyclopedia of Type Strains, Phase IV (KMG-V): Genome sequencing to study the core and pangenomes of soil and plant-associated prokaryotes.</title>
        <authorList>
            <person name="Whitman W."/>
        </authorList>
    </citation>
    <scope>NUCLEOTIDE SEQUENCE</scope>
    <source>
        <strain evidence="2">USDA 406</strain>
    </source>
</reference>
<evidence type="ECO:0000313" key="3">
    <source>
        <dbReference type="Proteomes" id="UP000673383"/>
    </source>
</evidence>
<proteinExistence type="predicted"/>
<name>A0A8I1Y4U9_BRAEL</name>